<feature type="domain" description="Rhodanese" evidence="4">
    <location>
        <begin position="130"/>
        <end position="219"/>
    </location>
</feature>
<dbReference type="CDD" id="cd00090">
    <property type="entry name" value="HTH_ARSR"/>
    <property type="match status" value="1"/>
</dbReference>
<dbReference type="InterPro" id="IPR011991">
    <property type="entry name" value="ArsR-like_HTH"/>
</dbReference>
<evidence type="ECO:0000313" key="7">
    <source>
        <dbReference type="Proteomes" id="UP000249547"/>
    </source>
</evidence>
<accession>A0A327R439</accession>
<proteinExistence type="predicted"/>
<dbReference type="EMBL" id="QLLL01000002">
    <property type="protein sequence ID" value="RAJ08647.1"/>
    <property type="molecule type" value="Genomic_DNA"/>
</dbReference>
<dbReference type="Gene3D" id="3.40.250.10">
    <property type="entry name" value="Rhodanese-like domain"/>
    <property type="match status" value="1"/>
</dbReference>
<evidence type="ECO:0000259" key="5">
    <source>
        <dbReference type="PROSITE" id="PS50987"/>
    </source>
</evidence>
<organism evidence="6 7">
    <name type="scientific">Chitinophaga skermanii</name>
    <dbReference type="NCBI Taxonomy" id="331697"/>
    <lineage>
        <taxon>Bacteria</taxon>
        <taxon>Pseudomonadati</taxon>
        <taxon>Bacteroidota</taxon>
        <taxon>Chitinophagia</taxon>
        <taxon>Chitinophagales</taxon>
        <taxon>Chitinophagaceae</taxon>
        <taxon>Chitinophaga</taxon>
    </lineage>
</organism>
<dbReference type="PRINTS" id="PR00778">
    <property type="entry name" value="HTHARSR"/>
</dbReference>
<dbReference type="InterPro" id="IPR036873">
    <property type="entry name" value="Rhodanese-like_dom_sf"/>
</dbReference>
<dbReference type="AlphaFoldDB" id="A0A327R439"/>
<evidence type="ECO:0000256" key="3">
    <source>
        <dbReference type="ARBA" id="ARBA00023163"/>
    </source>
</evidence>
<dbReference type="InterPro" id="IPR001763">
    <property type="entry name" value="Rhodanese-like_dom"/>
</dbReference>
<dbReference type="Pfam" id="PF12840">
    <property type="entry name" value="HTH_20"/>
    <property type="match status" value="1"/>
</dbReference>
<dbReference type="SMART" id="SM00418">
    <property type="entry name" value="HTH_ARSR"/>
    <property type="match status" value="1"/>
</dbReference>
<dbReference type="PROSITE" id="PS50987">
    <property type="entry name" value="HTH_ARSR_2"/>
    <property type="match status" value="1"/>
</dbReference>
<feature type="domain" description="HTH arsR-type" evidence="5">
    <location>
        <begin position="6"/>
        <end position="100"/>
    </location>
</feature>
<keyword evidence="3" id="KW-0804">Transcription</keyword>
<keyword evidence="7" id="KW-1185">Reference proteome</keyword>
<dbReference type="PANTHER" id="PTHR43132">
    <property type="entry name" value="ARSENICAL RESISTANCE OPERON REPRESSOR ARSR-RELATED"/>
    <property type="match status" value="1"/>
</dbReference>
<sequence>MNKRAFKDSVYGELAKVTKAMSNPHRLEIIDLLAQGPFSVEDIANNTGMPIANASQHLQHLKAAKLVRITRNGNFMLYSLAGENVYQAWASLRELGMVYNNAVEKVVTDFRKGYGEMETVDIDTLAKLIEQNEVILLDVRPQEEYNRGHIHHAMSIPIATLEQQLKQLPKNKTFIAYCRGPFCVYADEAVALLHREGFQAKRMDGGFPDWMLKGLPITRVDKI</sequence>
<dbReference type="Gene3D" id="1.10.10.10">
    <property type="entry name" value="Winged helix-like DNA-binding domain superfamily/Winged helix DNA-binding domain"/>
    <property type="match status" value="1"/>
</dbReference>
<gene>
    <name evidence="6" type="ORF">LX64_01301</name>
</gene>
<dbReference type="SUPFAM" id="SSF46785">
    <property type="entry name" value="Winged helix' DNA-binding domain"/>
    <property type="match status" value="1"/>
</dbReference>
<dbReference type="RefSeq" id="WP_111596776.1">
    <property type="nucleotide sequence ID" value="NZ_QLLL01000002.1"/>
</dbReference>
<dbReference type="GO" id="GO:0003677">
    <property type="term" value="F:DNA binding"/>
    <property type="evidence" value="ECO:0007669"/>
    <property type="project" value="UniProtKB-KW"/>
</dbReference>
<dbReference type="GO" id="GO:0003700">
    <property type="term" value="F:DNA-binding transcription factor activity"/>
    <property type="evidence" value="ECO:0007669"/>
    <property type="project" value="InterPro"/>
</dbReference>
<dbReference type="SUPFAM" id="SSF52821">
    <property type="entry name" value="Rhodanese/Cell cycle control phosphatase"/>
    <property type="match status" value="1"/>
</dbReference>
<dbReference type="InterPro" id="IPR051011">
    <property type="entry name" value="Metal_resp_trans_reg"/>
</dbReference>
<dbReference type="PANTHER" id="PTHR43132:SF8">
    <property type="entry name" value="HTH-TYPE TRANSCRIPTIONAL REGULATOR KMTR"/>
    <property type="match status" value="1"/>
</dbReference>
<dbReference type="CDD" id="cd00158">
    <property type="entry name" value="RHOD"/>
    <property type="match status" value="1"/>
</dbReference>
<dbReference type="NCBIfam" id="NF033788">
    <property type="entry name" value="HTH_metalloreg"/>
    <property type="match status" value="1"/>
</dbReference>
<dbReference type="OrthoDB" id="9808735at2"/>
<protein>
    <submittedName>
        <fullName evidence="6">Rhodanese-related sulfurtransferase</fullName>
    </submittedName>
</protein>
<dbReference type="InterPro" id="IPR036390">
    <property type="entry name" value="WH_DNA-bd_sf"/>
</dbReference>
<evidence type="ECO:0000259" key="4">
    <source>
        <dbReference type="PROSITE" id="PS50206"/>
    </source>
</evidence>
<name>A0A327R439_9BACT</name>
<dbReference type="Pfam" id="PF00581">
    <property type="entry name" value="Rhodanese"/>
    <property type="match status" value="1"/>
</dbReference>
<keyword evidence="6" id="KW-0808">Transferase</keyword>
<evidence type="ECO:0000313" key="6">
    <source>
        <dbReference type="EMBL" id="RAJ08647.1"/>
    </source>
</evidence>
<dbReference type="InterPro" id="IPR001845">
    <property type="entry name" value="HTH_ArsR_DNA-bd_dom"/>
</dbReference>
<reference evidence="6 7" key="1">
    <citation type="submission" date="2018-06" db="EMBL/GenBank/DDBJ databases">
        <title>Genomic Encyclopedia of Archaeal and Bacterial Type Strains, Phase II (KMG-II): from individual species to whole genera.</title>
        <authorList>
            <person name="Goeker M."/>
        </authorList>
    </citation>
    <scope>NUCLEOTIDE SEQUENCE [LARGE SCALE GENOMIC DNA]</scope>
    <source>
        <strain evidence="6 7">DSM 23857</strain>
    </source>
</reference>
<evidence type="ECO:0000256" key="2">
    <source>
        <dbReference type="ARBA" id="ARBA00023125"/>
    </source>
</evidence>
<keyword evidence="2" id="KW-0238">DNA-binding</keyword>
<dbReference type="SMART" id="SM00450">
    <property type="entry name" value="RHOD"/>
    <property type="match status" value="1"/>
</dbReference>
<dbReference type="PROSITE" id="PS50206">
    <property type="entry name" value="RHODANESE_3"/>
    <property type="match status" value="1"/>
</dbReference>
<dbReference type="InterPro" id="IPR036388">
    <property type="entry name" value="WH-like_DNA-bd_sf"/>
</dbReference>
<dbReference type="Proteomes" id="UP000249547">
    <property type="component" value="Unassembled WGS sequence"/>
</dbReference>
<evidence type="ECO:0000256" key="1">
    <source>
        <dbReference type="ARBA" id="ARBA00023015"/>
    </source>
</evidence>
<dbReference type="GO" id="GO:0016740">
    <property type="term" value="F:transferase activity"/>
    <property type="evidence" value="ECO:0007669"/>
    <property type="project" value="UniProtKB-KW"/>
</dbReference>
<keyword evidence="1" id="KW-0805">Transcription regulation</keyword>
<comment type="caution">
    <text evidence="6">The sequence shown here is derived from an EMBL/GenBank/DDBJ whole genome shotgun (WGS) entry which is preliminary data.</text>
</comment>